<reference evidence="1 2" key="1">
    <citation type="journal article" date="2014" name="Nature">
        <title>The genome of the recently domesticated crop plant sugar beet (Beta vulgaris).</title>
        <authorList>
            <person name="Dohm J.C."/>
            <person name="Minoche A.E."/>
            <person name="Holtgrawe D."/>
            <person name="Capella-Gutierrez S."/>
            <person name="Zakrzewski F."/>
            <person name="Tafer H."/>
            <person name="Rupp O."/>
            <person name="Sorensen T.R."/>
            <person name="Stracke R."/>
            <person name="Reinhardt R."/>
            <person name="Goesmann A."/>
            <person name="Kraft T."/>
            <person name="Schulz B."/>
            <person name="Stadler P.F."/>
            <person name="Schmidt T."/>
            <person name="Gabaldon T."/>
            <person name="Lehrach H."/>
            <person name="Weisshaar B."/>
            <person name="Himmelbauer H."/>
        </authorList>
    </citation>
    <scope>NUCLEOTIDE SEQUENCE [LARGE SCALE GENOMIC DNA]</scope>
    <source>
        <tissue evidence="1">Taproot</tissue>
    </source>
</reference>
<accession>A0A0J8AWR9</accession>
<sequence>EKPITDLHRLLLDLYQARLAKVPRDISSDDPDAMLYCNLAWMGYSVGDYSNVGEPSRGLVDAFDNDALLALQTMLDGYTAVLSCVDQDVIESIFSSFAQMSSDTLDA</sequence>
<feature type="non-terminal residue" evidence="1">
    <location>
        <position position="1"/>
    </location>
</feature>
<name>A0A0J8AWR9_BETVV</name>
<dbReference type="AlphaFoldDB" id="A0A0J8AWR9"/>
<proteinExistence type="predicted"/>
<evidence type="ECO:0000313" key="1">
    <source>
        <dbReference type="EMBL" id="KMS93284.1"/>
    </source>
</evidence>
<gene>
    <name evidence="1" type="ORF">BVRB_033030</name>
</gene>
<keyword evidence="2" id="KW-1185">Reference proteome</keyword>
<dbReference type="Proteomes" id="UP000035740">
    <property type="component" value="Unassembled WGS sequence"/>
</dbReference>
<protein>
    <submittedName>
        <fullName evidence="1">Uncharacterized protein</fullName>
    </submittedName>
</protein>
<organism evidence="1 2">
    <name type="scientific">Beta vulgaris subsp. vulgaris</name>
    <name type="common">Beet</name>
    <dbReference type="NCBI Taxonomy" id="3555"/>
    <lineage>
        <taxon>Eukaryota</taxon>
        <taxon>Viridiplantae</taxon>
        <taxon>Streptophyta</taxon>
        <taxon>Embryophyta</taxon>
        <taxon>Tracheophyta</taxon>
        <taxon>Spermatophyta</taxon>
        <taxon>Magnoliopsida</taxon>
        <taxon>eudicotyledons</taxon>
        <taxon>Gunneridae</taxon>
        <taxon>Pentapetalae</taxon>
        <taxon>Caryophyllales</taxon>
        <taxon>Chenopodiaceae</taxon>
        <taxon>Betoideae</taxon>
        <taxon>Beta</taxon>
    </lineage>
</organism>
<feature type="non-terminal residue" evidence="1">
    <location>
        <position position="107"/>
    </location>
</feature>
<evidence type="ECO:0000313" key="2">
    <source>
        <dbReference type="Proteomes" id="UP000035740"/>
    </source>
</evidence>
<dbReference type="EMBL" id="KQ104623">
    <property type="protein sequence ID" value="KMS93284.1"/>
    <property type="molecule type" value="Genomic_DNA"/>
</dbReference>